<dbReference type="GO" id="GO:0008773">
    <property type="term" value="F:[protein-PII] uridylyltransferase activity"/>
    <property type="evidence" value="ECO:0007669"/>
    <property type="project" value="UniProtKB-EC"/>
</dbReference>
<dbReference type="InterPro" id="IPR043519">
    <property type="entry name" value="NT_sf"/>
</dbReference>
<protein>
    <submittedName>
        <fullName evidence="3">Protein-PII uridylyltransferase</fullName>
        <ecNumber evidence="3">2.7.7.59</ecNumber>
    </submittedName>
</protein>
<keyword evidence="4" id="KW-1185">Reference proteome</keyword>
<evidence type="ECO:0000259" key="2">
    <source>
        <dbReference type="PROSITE" id="PS51831"/>
    </source>
</evidence>
<dbReference type="PANTHER" id="PTHR47320">
    <property type="entry name" value="BIFUNCTIONAL URIDYLYLTRANSFERASE/URIDYLYL-REMOVING ENZYME"/>
    <property type="match status" value="1"/>
</dbReference>
<accession>A0A1L7CGN2</accession>
<evidence type="ECO:0000313" key="4">
    <source>
        <dbReference type="Proteomes" id="UP000185478"/>
    </source>
</evidence>
<dbReference type="Gene3D" id="1.10.3090.10">
    <property type="entry name" value="cca-adding enzyme, domain 2"/>
    <property type="match status" value="1"/>
</dbReference>
<keyword evidence="3" id="KW-0548">Nucleotidyltransferase</keyword>
<dbReference type="Proteomes" id="UP000185478">
    <property type="component" value="Chromosome"/>
</dbReference>
<gene>
    <name evidence="3" type="primary">glnD</name>
    <name evidence="3" type="ORF">CAQU_07990</name>
</gene>
<keyword evidence="1" id="KW-0378">Hydrolase</keyword>
<dbReference type="EMBL" id="CP009245">
    <property type="protein sequence ID" value="APT85022.1"/>
    <property type="molecule type" value="Genomic_DNA"/>
</dbReference>
<feature type="domain" description="HD" evidence="2">
    <location>
        <begin position="379"/>
        <end position="480"/>
    </location>
</feature>
<keyword evidence="3" id="KW-0808">Transferase</keyword>
<dbReference type="GO" id="GO:0016787">
    <property type="term" value="F:hydrolase activity"/>
    <property type="evidence" value="ECO:0007669"/>
    <property type="project" value="UniProtKB-KW"/>
</dbReference>
<dbReference type="NCBIfam" id="NF001265">
    <property type="entry name" value="PRK00227.1"/>
    <property type="match status" value="1"/>
</dbReference>
<reference evidence="3 4" key="1">
    <citation type="submission" date="2014-08" db="EMBL/GenBank/DDBJ databases">
        <title>Complete genome sequence of Corynebacterium aquilae S-613T(T) (=DSM 44791(T)), isolated from the choana of a healthy golden eagle.</title>
        <authorList>
            <person name="Ruckert C."/>
            <person name="Albersmeier A."/>
            <person name="Winkler A."/>
            <person name="Kalinowski J."/>
        </authorList>
    </citation>
    <scope>NUCLEOTIDE SEQUENCE [LARGE SCALE GENOMIC DNA]</scope>
    <source>
        <strain evidence="3 4">S-613</strain>
    </source>
</reference>
<evidence type="ECO:0000313" key="3">
    <source>
        <dbReference type="EMBL" id="APT85022.1"/>
    </source>
</evidence>
<dbReference type="SUPFAM" id="SSF81301">
    <property type="entry name" value="Nucleotidyltransferase"/>
    <property type="match status" value="1"/>
</dbReference>
<name>A0A1L7CGN2_9CORY</name>
<dbReference type="KEGG" id="caqu:CAQU_07990"/>
<dbReference type="SUPFAM" id="SSF109604">
    <property type="entry name" value="HD-domain/PDEase-like"/>
    <property type="match status" value="1"/>
</dbReference>
<dbReference type="InterPro" id="IPR010043">
    <property type="entry name" value="UTase/UR"/>
</dbReference>
<sequence length="695" mass="76138">MRAQRQHATARLLQQLQIPDGWALAVTGSCGRAEMTNYSDIDLVILIPDSAPDADISAAVDEILYPLWDAKVKVDHSVRTTAQCLQVMDEDTTAALALLELTHMAGSHELVEHARASILKHWRTILPRTFDEVLDSAIARWRRSGSVVAMTRPDIKNGRGGLRDLALIRALALGQVCDIPPLDTEHRLLLDSRTLLHESIRRRRDILDPEYAIDVALALDYPDRYALSRALALAARTIDQALTNALGQARAILRRTSPQRHTQRRPLDTDVVEIGGTIGLSRTPNLSDPGLVLRVAAASARTGLPISPTALSQLRSVPPLPPQWPKAAVSDFIATLASPAYTHHVVRTLDDAGLWAPIVNEWDHIRGLMPREPSHIHTVDHHTLDTLARLGHNTVGVARPDLLLLAALYHDIGKGYDRPHEQVGAEQVARMAARMGLNPRDIMIVQTLVAEHTLLARMAATIDPNDQDAIDQVLDAVHYNPLILDLLEVLAEADAQATGPTVWTHRLARHVFTLCANARRHMTHLPPARPYVVAPNDLGLSRIDGGYNIHWAGDYPRESVRVLALIAAKGLTISAARMVNHHEPDGTTKACMAEFEVRGAVGTLDEAEFIQAYKSGVFSMLPPTTPVPVNTVWHGNTIEVRAVDQKALLGAVIGLLPDFNWLSMTTTGATMIATAHLAGGFQRAQVERDMARLSN</sequence>
<dbReference type="EC" id="2.7.7.59" evidence="3"/>
<dbReference type="PANTHER" id="PTHR47320:SF1">
    <property type="entry name" value="BIFUNCTIONAL URIDYLYLTRANSFERASE_URIDYLYL-REMOVING ENZYME"/>
    <property type="match status" value="1"/>
</dbReference>
<organism evidence="3 4">
    <name type="scientific">Corynebacterium aquilae DSM 44791</name>
    <dbReference type="NCBI Taxonomy" id="1431546"/>
    <lineage>
        <taxon>Bacteria</taxon>
        <taxon>Bacillati</taxon>
        <taxon>Actinomycetota</taxon>
        <taxon>Actinomycetes</taxon>
        <taxon>Mycobacteriales</taxon>
        <taxon>Corynebacteriaceae</taxon>
        <taxon>Corynebacterium</taxon>
    </lineage>
</organism>
<dbReference type="AlphaFoldDB" id="A0A1L7CGN2"/>
<dbReference type="STRING" id="1431546.CAQU_07990"/>
<evidence type="ECO:0000256" key="1">
    <source>
        <dbReference type="ARBA" id="ARBA00022801"/>
    </source>
</evidence>
<dbReference type="InterPro" id="IPR006674">
    <property type="entry name" value="HD_domain"/>
</dbReference>
<proteinExistence type="predicted"/>
<dbReference type="Pfam" id="PF01909">
    <property type="entry name" value="NTP_transf_2"/>
    <property type="match status" value="1"/>
</dbReference>
<dbReference type="InterPro" id="IPR002934">
    <property type="entry name" value="Polymerase_NTP_transf_dom"/>
</dbReference>
<dbReference type="PROSITE" id="PS51831">
    <property type="entry name" value="HD"/>
    <property type="match status" value="1"/>
</dbReference>
<dbReference type="Pfam" id="PF01966">
    <property type="entry name" value="HD"/>
    <property type="match status" value="1"/>
</dbReference>
<dbReference type="OrthoDB" id="9758038at2"/>